<proteinExistence type="predicted"/>
<dbReference type="InterPro" id="IPR024618">
    <property type="entry name" value="DUF3857"/>
</dbReference>
<dbReference type="RefSeq" id="WP_248432812.1">
    <property type="nucleotide sequence ID" value="NZ_CP096205.1"/>
</dbReference>
<dbReference type="Pfam" id="PF12969">
    <property type="entry name" value="DUF3857"/>
    <property type="match status" value="1"/>
</dbReference>
<keyword evidence="4" id="KW-1185">Reference proteome</keyword>
<dbReference type="Gene3D" id="2.60.40.3140">
    <property type="match status" value="1"/>
</dbReference>
<dbReference type="Gene3D" id="3.10.620.30">
    <property type="match status" value="1"/>
</dbReference>
<sequence length="672" mass="77280">MKIIQKISAVCFFIIFSLSCFSQSYELGKVTVTELEEKEHPTEKDAEAAVLFDVGRTYFSYDMNNGFQMITEVTSKVKIYKKEGYSFGDVEIPIYIGGTERESVVFSKAYTYNLEKGKIEKTKLKSDGEFLEKTNKYWSKVKISMPNVREGSIIEYKYVLTSPFFSNLPEWYFQKSIPVKYSKFETVIPEYYYYTPRTKGYILPKVTSSAKSTTFHYTDKEKVGNSHFQKTSYSNEQFSYKETITTYVSENVPLLKKEDYVGNVKNYTASVNHELTSTNFPNNPIKSYSTSWEDVCKTIYDSENFGAEVKKTGYFEKELDFVLQGKNTRDEKIIAVLDFVKKQVKWNDFNGIYCDDGVRSAYKNKTGNVAEINLMLVSMLRYAGLEANPILVSTLANGIPLYPSRTSFNYVVAAVEIPDNLILLDATDKNSYLNVLPSRVLNWNGRLIRKDGSSTFVNLLPKLISKENTIGLLSIEADGSVKGKIRMQHYDYNAFRFRSRFLNLTKETYLEALEKKLSSIEIEEHIASNESDLSKPINEEFQFSHNGLTEIIGDKIYFTPLLFYAMSENPFKADTREYPIDFTFPHEDKYTLTYSIPEGYVVEYLPKSLVLSTGDNLLNYKFNAQAVGNKVQLSVSFSINESIIMPDKYLDLKDFFKRVVENQTEKIILKKV</sequence>
<dbReference type="EMBL" id="CP096205">
    <property type="protein sequence ID" value="UPQ77862.1"/>
    <property type="molecule type" value="Genomic_DNA"/>
</dbReference>
<reference evidence="3" key="1">
    <citation type="submission" date="2022-04" db="EMBL/GenBank/DDBJ databases">
        <title>Consumption of N2O by Flavobacterium azooxidireducens sp. nov. isolated from Decomposing Leaf Litter of Phragmites australis (Cav.).</title>
        <authorList>
            <person name="Behrendt U."/>
            <person name="Spanner T."/>
            <person name="Augustin J."/>
            <person name="Horn M.A."/>
            <person name="Kolb S."/>
            <person name="Ulrich A."/>
        </authorList>
    </citation>
    <scope>NUCLEOTIDE SEQUENCE</scope>
    <source>
        <strain evidence="3">IGB 4-14</strain>
    </source>
</reference>
<feature type="chain" id="PRO_5047390161" evidence="1">
    <location>
        <begin position="23"/>
        <end position="672"/>
    </location>
</feature>
<feature type="signal peptide" evidence="1">
    <location>
        <begin position="1"/>
        <end position="22"/>
    </location>
</feature>
<dbReference type="PROSITE" id="PS51257">
    <property type="entry name" value="PROKAR_LIPOPROTEIN"/>
    <property type="match status" value="1"/>
</dbReference>
<evidence type="ECO:0000313" key="4">
    <source>
        <dbReference type="Proteomes" id="UP000830583"/>
    </source>
</evidence>
<organism evidence="3 4">
    <name type="scientific">Flavobacterium azooxidireducens</name>
    <dbReference type="NCBI Taxonomy" id="1871076"/>
    <lineage>
        <taxon>Bacteria</taxon>
        <taxon>Pseudomonadati</taxon>
        <taxon>Bacteroidota</taxon>
        <taxon>Flavobacteriia</taxon>
        <taxon>Flavobacteriales</taxon>
        <taxon>Flavobacteriaceae</taxon>
        <taxon>Flavobacterium</taxon>
    </lineage>
</organism>
<evidence type="ECO:0000313" key="3">
    <source>
        <dbReference type="EMBL" id="UPQ77862.1"/>
    </source>
</evidence>
<feature type="domain" description="DUF3857" evidence="2">
    <location>
        <begin position="72"/>
        <end position="196"/>
    </location>
</feature>
<evidence type="ECO:0000259" key="2">
    <source>
        <dbReference type="Pfam" id="PF12969"/>
    </source>
</evidence>
<dbReference type="Proteomes" id="UP000830583">
    <property type="component" value="Chromosome"/>
</dbReference>
<name>A0ABY4KAQ3_9FLAO</name>
<evidence type="ECO:0000256" key="1">
    <source>
        <dbReference type="SAM" id="SignalP"/>
    </source>
</evidence>
<dbReference type="Gene3D" id="2.60.120.1130">
    <property type="match status" value="1"/>
</dbReference>
<protein>
    <submittedName>
        <fullName evidence="3">DUF3857 domain-containing protein</fullName>
    </submittedName>
</protein>
<gene>
    <name evidence="3" type="ORF">M0M57_09480</name>
</gene>
<accession>A0ABY4KAQ3</accession>
<keyword evidence="1" id="KW-0732">Signal</keyword>